<dbReference type="eggNOG" id="ENOG502N598">
    <property type="taxonomic scope" value="Archaea"/>
</dbReference>
<proteinExistence type="predicted"/>
<sequence>MWKVELVLFLLSLSLLSFVSATRSLCGPNPVLAPTEYCTFYPFIKAEEDDAIIMLSWDALGPGMQGAEELFILSTKAYGI</sequence>
<evidence type="ECO:0000313" key="2">
    <source>
        <dbReference type="Proteomes" id="UP000008386"/>
    </source>
</evidence>
<dbReference type="AlphaFoldDB" id="F8AJA4"/>
<organism evidence="1 2">
    <name type="scientific">Pyrococcus yayanosii (strain CH1 / JCM 16557)</name>
    <dbReference type="NCBI Taxonomy" id="529709"/>
    <lineage>
        <taxon>Archaea</taxon>
        <taxon>Methanobacteriati</taxon>
        <taxon>Methanobacteriota</taxon>
        <taxon>Thermococci</taxon>
        <taxon>Thermococcales</taxon>
        <taxon>Thermococcaceae</taxon>
        <taxon>Pyrococcus</taxon>
    </lineage>
</organism>
<evidence type="ECO:0000313" key="1">
    <source>
        <dbReference type="EMBL" id="AEH24546.1"/>
    </source>
</evidence>
<reference evidence="1 2" key="1">
    <citation type="journal article" date="2011" name="J. Bacteriol.">
        <title>Complete genome sequence of the obligate piezophilic hyperthermophilic archaeon Pyrococcus yayanosii CH1.</title>
        <authorList>
            <person name="Jun X."/>
            <person name="Lupeng L."/>
            <person name="Minjuan X."/>
            <person name="Oger P."/>
            <person name="Fengping W."/>
            <person name="Jebbar M."/>
            <person name="Xiang X."/>
        </authorList>
    </citation>
    <scope>NUCLEOTIDE SEQUENCE [LARGE SCALE GENOMIC DNA]</scope>
    <source>
        <strain evidence="2">CH1 / JCM 16557</strain>
    </source>
</reference>
<keyword evidence="2" id="KW-1185">Reference proteome</keyword>
<accession>F8AJA4</accession>
<dbReference type="HOGENOM" id="CLU_2581568_0_0_2"/>
<dbReference type="Proteomes" id="UP000008386">
    <property type="component" value="Chromosome"/>
</dbReference>
<dbReference type="OrthoDB" id="102270at2157"/>
<protein>
    <submittedName>
        <fullName evidence="1">Uncharacterized protein</fullName>
    </submittedName>
</protein>
<dbReference type="GeneID" id="10837436"/>
<gene>
    <name evidence="1" type="ordered locus">PYCH_08610</name>
</gene>
<dbReference type="EMBL" id="CP002779">
    <property type="protein sequence ID" value="AEH24546.1"/>
    <property type="molecule type" value="Genomic_DNA"/>
</dbReference>
<name>F8AJA4_PYRYC</name>
<dbReference type="RefSeq" id="WP_013905603.1">
    <property type="nucleotide sequence ID" value="NC_015680.1"/>
</dbReference>
<dbReference type="STRING" id="529709.PYCH_08610"/>
<dbReference type="KEGG" id="pya:PYCH_08610"/>